<protein>
    <recommendedName>
        <fullName evidence="2">IPT/TIG domain-containing protein</fullName>
    </recommendedName>
</protein>
<dbReference type="SUPFAM" id="SSF81296">
    <property type="entry name" value="E set domains"/>
    <property type="match status" value="2"/>
</dbReference>
<reference evidence="3 4" key="1">
    <citation type="submission" date="2017-03" db="EMBL/GenBank/DDBJ databases">
        <title>WGS assembly of Porphyra umbilicalis.</title>
        <authorList>
            <person name="Brawley S.H."/>
            <person name="Blouin N.A."/>
            <person name="Ficko-Blean E."/>
            <person name="Wheeler G.L."/>
            <person name="Lohr M."/>
            <person name="Goodson H.V."/>
            <person name="Jenkins J.W."/>
            <person name="Blaby-Haas C.E."/>
            <person name="Helliwell K.E."/>
            <person name="Chan C."/>
            <person name="Marriage T."/>
            <person name="Bhattacharya D."/>
            <person name="Klein A.S."/>
            <person name="Badis Y."/>
            <person name="Brodie J."/>
            <person name="Cao Y."/>
            <person name="Collen J."/>
            <person name="Dittami S.M."/>
            <person name="Gachon C.M."/>
            <person name="Green B.R."/>
            <person name="Karpowicz S."/>
            <person name="Kim J.W."/>
            <person name="Kudahl U."/>
            <person name="Lin S."/>
            <person name="Michel G."/>
            <person name="Mittag M."/>
            <person name="Olson B.J."/>
            <person name="Pangilinan J."/>
            <person name="Peng Y."/>
            <person name="Qiu H."/>
            <person name="Shu S."/>
            <person name="Singer J.T."/>
            <person name="Smith A.G."/>
            <person name="Sprecher B.N."/>
            <person name="Wagner V."/>
            <person name="Wang W."/>
            <person name="Wang Z.-Y."/>
            <person name="Yan J."/>
            <person name="Yarish C."/>
            <person name="Zoeuner-Riek S."/>
            <person name="Zhuang Y."/>
            <person name="Zou Y."/>
            <person name="Lindquist E.A."/>
            <person name="Grimwood J."/>
            <person name="Barry K."/>
            <person name="Rokhsar D.S."/>
            <person name="Schmutz J."/>
            <person name="Stiller J.W."/>
            <person name="Grossman A.R."/>
            <person name="Prochnik S.E."/>
        </authorList>
    </citation>
    <scope>NUCLEOTIDE SEQUENCE [LARGE SCALE GENOMIC DNA]</scope>
    <source>
        <strain evidence="3">4086291</strain>
    </source>
</reference>
<dbReference type="SUPFAM" id="SSF50952">
    <property type="entry name" value="Soluble quinoprotein glucose dehydrogenase"/>
    <property type="match status" value="1"/>
</dbReference>
<proteinExistence type="predicted"/>
<gene>
    <name evidence="3" type="ORF">BU14_0368s0011</name>
</gene>
<feature type="region of interest" description="Disordered" evidence="1">
    <location>
        <begin position="110"/>
        <end position="133"/>
    </location>
</feature>
<dbReference type="Pfam" id="PF01833">
    <property type="entry name" value="TIG"/>
    <property type="match status" value="2"/>
</dbReference>
<dbReference type="Gene3D" id="2.60.120.430">
    <property type="entry name" value="Galactose-binding lectin"/>
    <property type="match status" value="1"/>
</dbReference>
<keyword evidence="4" id="KW-1185">Reference proteome</keyword>
<dbReference type="Gene3D" id="2.60.40.10">
    <property type="entry name" value="Immunoglobulins"/>
    <property type="match status" value="3"/>
</dbReference>
<feature type="compositionally biased region" description="Low complexity" evidence="1">
    <location>
        <begin position="110"/>
        <end position="123"/>
    </location>
</feature>
<dbReference type="Proteomes" id="UP000218209">
    <property type="component" value="Unassembled WGS sequence"/>
</dbReference>
<dbReference type="AlphaFoldDB" id="A0A1X6NX70"/>
<evidence type="ECO:0000259" key="2">
    <source>
        <dbReference type="SMART" id="SM00429"/>
    </source>
</evidence>
<organism evidence="3 4">
    <name type="scientific">Porphyra umbilicalis</name>
    <name type="common">Purple laver</name>
    <name type="synonym">Red alga</name>
    <dbReference type="NCBI Taxonomy" id="2786"/>
    <lineage>
        <taxon>Eukaryota</taxon>
        <taxon>Rhodophyta</taxon>
        <taxon>Bangiophyceae</taxon>
        <taxon>Bangiales</taxon>
        <taxon>Bangiaceae</taxon>
        <taxon>Porphyra</taxon>
    </lineage>
</organism>
<dbReference type="InterPro" id="IPR002909">
    <property type="entry name" value="IPT_dom"/>
</dbReference>
<accession>A0A1X6NX70</accession>
<feature type="domain" description="IPT/TIG" evidence="2">
    <location>
        <begin position="379"/>
        <end position="462"/>
    </location>
</feature>
<dbReference type="InterPro" id="IPR011041">
    <property type="entry name" value="Quinoprot_gluc/sorb_DH_b-prop"/>
</dbReference>
<dbReference type="InterPro" id="IPR014756">
    <property type="entry name" value="Ig_E-set"/>
</dbReference>
<feature type="domain" description="IPT/TIG" evidence="2">
    <location>
        <begin position="894"/>
        <end position="970"/>
    </location>
</feature>
<dbReference type="EMBL" id="KV919011">
    <property type="protein sequence ID" value="OSX73211.1"/>
    <property type="molecule type" value="Genomic_DNA"/>
</dbReference>
<evidence type="ECO:0000313" key="3">
    <source>
        <dbReference type="EMBL" id="OSX73211.1"/>
    </source>
</evidence>
<name>A0A1X6NX70_PORUM</name>
<dbReference type="OrthoDB" id="663146at2759"/>
<dbReference type="SMART" id="SM00429">
    <property type="entry name" value="IPT"/>
    <property type="match status" value="2"/>
</dbReference>
<evidence type="ECO:0000313" key="4">
    <source>
        <dbReference type="Proteomes" id="UP000218209"/>
    </source>
</evidence>
<dbReference type="Gene3D" id="2.120.10.30">
    <property type="entry name" value="TolB, C-terminal domain"/>
    <property type="match status" value="1"/>
</dbReference>
<evidence type="ECO:0000256" key="1">
    <source>
        <dbReference type="SAM" id="MobiDB-lite"/>
    </source>
</evidence>
<sequence>MYGSHRAGTFLYTVAAKPGTYALRIHLAEVWAPNYKVGARVFNLRAGDGTRTTGRALKVDVYKRAGAGAKAVVVAFNRVIVGGSGKIIIQCQSVTEQCMISGVSVSPRSAGAGFPTPTTAPPADNNRGEDHRAHAVPGAPYTAIDFNGDGAEAVTLDGSGSHSHYFNAATGDAGRIVEYAWTHGSSGERLGSGVTLTSTFPVGVTPVTLTVTDNTGAVATDGTTVTVGTGATSGWWCYWMTKTSRLPPRWVTAAPRPQYAASTGAVRFGAGKHGWAGFPTPFGAGWAMRCVGSLDVAKGGRYPFKLTANGPVAVYLGTKPLLALGGAGAATGTWTKTARLAAGSTVVTVVYWKKWDNLGTVQLTTPPGLPVSYAANKQLPVLTGLSTSSGGVGGGTTVKLSGSGLFNGETVFFGKTQATIINDGGGESSDSIYVKSPAGTSTVSVTAKTGNGVSNPLKFTYGGTGGGGDGGSGVPATTEVKYVSTHLKTKSGAKFTSVPLATSIALGADGLTYFIGSLTGSVYKVRMINHHAMTVGSYCQGPSSGAKRIIAGVAVNPALTGGSFVYASSSIINYQSEGLSVADGGWANGRIELYKAVADERCLVKVKDVITGLPVSAHDHTLNGMAFDQVGNLLIQAGSSTNAGYNGPGSEKSGGVDESPLSAATLIAYLSKGPTFDGKVTYDNMADPATAKQTGGDVAVFASGIRNAFGLLRHSSGHLYGLDNGGNNGYGDVRTGCGPDDHLPFPTAGDPRDTLILLKAGSYHGHPNLNRARSDTRQCVWRKPLEEVGGSTAALATLSSSTNGITECRSSVFDGAIKGHLFFTKYVGGSAGATGFMSTTTVKADGGVTGINFFFKSGGLSVFSNPMGAFLMPRTQQGFIAAMTPVYSPGTGAKVMGLAPNRGVKAGGYRVYVAGYNFGAASKVTVGGKACTAVKKVSKYGLTCLMPAGTGKVAVVVDGSQTYGFDFEYMSI</sequence>
<dbReference type="InterPro" id="IPR011042">
    <property type="entry name" value="6-blade_b-propeller_TolB-like"/>
</dbReference>
<dbReference type="InterPro" id="IPR013783">
    <property type="entry name" value="Ig-like_fold"/>
</dbReference>